<evidence type="ECO:0000259" key="15">
    <source>
        <dbReference type="PROSITE" id="PS50893"/>
    </source>
</evidence>
<dbReference type="NCBIfam" id="TIGR04406">
    <property type="entry name" value="LPS_export_lptB"/>
    <property type="match status" value="1"/>
</dbReference>
<dbReference type="InterPro" id="IPR032823">
    <property type="entry name" value="BCA_ABC_TP_C"/>
</dbReference>
<evidence type="ECO:0000256" key="6">
    <source>
        <dbReference type="ARBA" id="ARBA00022475"/>
    </source>
</evidence>
<accession>A0A381S3Q9</accession>
<evidence type="ECO:0000256" key="1">
    <source>
        <dbReference type="ARBA" id="ARBA00004496"/>
    </source>
</evidence>
<reference evidence="16" key="1">
    <citation type="submission" date="2018-05" db="EMBL/GenBank/DDBJ databases">
        <authorList>
            <person name="Lanie J.A."/>
            <person name="Ng W.-L."/>
            <person name="Kazmierczak K.M."/>
            <person name="Andrzejewski T.M."/>
            <person name="Davidsen T.M."/>
            <person name="Wayne K.J."/>
            <person name="Tettelin H."/>
            <person name="Glass J.I."/>
            <person name="Rusch D."/>
            <person name="Podicherti R."/>
            <person name="Tsui H.-C.T."/>
            <person name="Winkler M.E."/>
        </authorList>
    </citation>
    <scope>NUCLEOTIDE SEQUENCE</scope>
</reference>
<dbReference type="Gene3D" id="3.40.50.300">
    <property type="entry name" value="P-loop containing nucleotide triphosphate hydrolases"/>
    <property type="match status" value="1"/>
</dbReference>
<evidence type="ECO:0000256" key="4">
    <source>
        <dbReference type="ARBA" id="ARBA00017803"/>
    </source>
</evidence>
<evidence type="ECO:0000256" key="11">
    <source>
        <dbReference type="ARBA" id="ARBA00022967"/>
    </source>
</evidence>
<dbReference type="Pfam" id="PF00005">
    <property type="entry name" value="ABC_tran"/>
    <property type="match status" value="1"/>
</dbReference>
<keyword evidence="8" id="KW-0997">Cell inner membrane</keyword>
<dbReference type="EMBL" id="UINC01002634">
    <property type="protein sequence ID" value="SUZ98735.1"/>
    <property type="molecule type" value="Genomic_DNA"/>
</dbReference>
<comment type="function">
    <text evidence="13">Part of the ABC transporter complex LptBFG involved in the translocation of lipopolysaccharide (LPS) from the inner membrane to the outer membrane. Probably responsible for energy coupling to the transport system.</text>
</comment>
<evidence type="ECO:0000256" key="7">
    <source>
        <dbReference type="ARBA" id="ARBA00022490"/>
    </source>
</evidence>
<dbReference type="SMART" id="SM00382">
    <property type="entry name" value="AAA"/>
    <property type="match status" value="1"/>
</dbReference>
<keyword evidence="9" id="KW-0547">Nucleotide-binding</keyword>
<evidence type="ECO:0000256" key="10">
    <source>
        <dbReference type="ARBA" id="ARBA00022840"/>
    </source>
</evidence>
<dbReference type="InterPro" id="IPR003593">
    <property type="entry name" value="AAA+_ATPase"/>
</dbReference>
<dbReference type="Pfam" id="PF12399">
    <property type="entry name" value="BCA_ABC_TP_C"/>
    <property type="match status" value="1"/>
</dbReference>
<gene>
    <name evidence="16" type="ORF">METZ01_LOCUS51589</name>
</gene>
<dbReference type="GO" id="GO:0055085">
    <property type="term" value="P:transmembrane transport"/>
    <property type="evidence" value="ECO:0007669"/>
    <property type="project" value="InterPro"/>
</dbReference>
<keyword evidence="12" id="KW-0472">Membrane</keyword>
<dbReference type="GO" id="GO:0005524">
    <property type="term" value="F:ATP binding"/>
    <property type="evidence" value="ECO:0007669"/>
    <property type="project" value="UniProtKB-KW"/>
</dbReference>
<evidence type="ECO:0000256" key="5">
    <source>
        <dbReference type="ARBA" id="ARBA00022448"/>
    </source>
</evidence>
<dbReference type="InterPro" id="IPR017871">
    <property type="entry name" value="ABC_transporter-like_CS"/>
</dbReference>
<dbReference type="PROSITE" id="PS00211">
    <property type="entry name" value="ABC_TRANSPORTER_1"/>
    <property type="match status" value="1"/>
</dbReference>
<dbReference type="InterPro" id="IPR003439">
    <property type="entry name" value="ABC_transporter-like_ATP-bd"/>
</dbReference>
<evidence type="ECO:0000256" key="9">
    <source>
        <dbReference type="ARBA" id="ARBA00022741"/>
    </source>
</evidence>
<dbReference type="PANTHER" id="PTHR45772">
    <property type="entry name" value="CONSERVED COMPONENT OF ABC TRANSPORTER FOR NATURAL AMINO ACIDS-RELATED"/>
    <property type="match status" value="1"/>
</dbReference>
<keyword evidence="11" id="KW-1278">Translocase</keyword>
<evidence type="ECO:0000313" key="16">
    <source>
        <dbReference type="EMBL" id="SUZ98735.1"/>
    </source>
</evidence>
<evidence type="ECO:0000256" key="8">
    <source>
        <dbReference type="ARBA" id="ARBA00022519"/>
    </source>
</evidence>
<keyword evidence="6" id="KW-1003">Cell membrane</keyword>
<organism evidence="16">
    <name type="scientific">marine metagenome</name>
    <dbReference type="NCBI Taxonomy" id="408172"/>
    <lineage>
        <taxon>unclassified sequences</taxon>
        <taxon>metagenomes</taxon>
        <taxon>ecological metagenomes</taxon>
    </lineage>
</organism>
<proteinExistence type="inferred from homology"/>
<dbReference type="InterPro" id="IPR027417">
    <property type="entry name" value="P-loop_NTPase"/>
</dbReference>
<evidence type="ECO:0000256" key="14">
    <source>
        <dbReference type="ARBA" id="ARBA00026081"/>
    </source>
</evidence>
<dbReference type="PROSITE" id="PS50893">
    <property type="entry name" value="ABC_TRANSPORTER_2"/>
    <property type="match status" value="1"/>
</dbReference>
<evidence type="ECO:0000256" key="13">
    <source>
        <dbReference type="ARBA" id="ARBA00024818"/>
    </source>
</evidence>
<dbReference type="AlphaFoldDB" id="A0A381S3Q9"/>
<dbReference type="GO" id="GO:0016887">
    <property type="term" value="F:ATP hydrolysis activity"/>
    <property type="evidence" value="ECO:0007669"/>
    <property type="project" value="InterPro"/>
</dbReference>
<dbReference type="PANTHER" id="PTHR45772:SF10">
    <property type="entry name" value="LIPOPOLYSACCHARIDE EXPORT SYSTEM ATP-BINDING PROTEIN LPTB"/>
    <property type="match status" value="1"/>
</dbReference>
<comment type="similarity">
    <text evidence="3">Belongs to the ABC transporter superfamily. Outer membrane lipopolysaccharide export (TC 1.B.42) family.</text>
</comment>
<dbReference type="SUPFAM" id="SSF52540">
    <property type="entry name" value="P-loop containing nucleoside triphosphate hydrolases"/>
    <property type="match status" value="1"/>
</dbReference>
<feature type="domain" description="ABC transporter" evidence="15">
    <location>
        <begin position="3"/>
        <end position="236"/>
    </location>
</feature>
<dbReference type="InterPro" id="IPR030921">
    <property type="entry name" value="LPS_export_LptB"/>
</dbReference>
<dbReference type="GO" id="GO:0005737">
    <property type="term" value="C:cytoplasm"/>
    <property type="evidence" value="ECO:0007669"/>
    <property type="project" value="UniProtKB-SubCell"/>
</dbReference>
<evidence type="ECO:0000256" key="2">
    <source>
        <dbReference type="ARBA" id="ARBA00004515"/>
    </source>
</evidence>
<sequence length="238" mass="26652">MKLQAKNLTKKYLGKVVVDRLNITLKPGEILGLLGPNGAGKTTFFYMIAGLIRSDSGKILIDEEDVTDKTVSLRASKGLAYLPQEPSVFGRLTVEENILAALEQRRDINKEQKQRELERLVEEFQLKRFLKTKSIKLSGGERRRVEIARSLSSNPRFILLDEPFAGIDPIAVSELKKTLKKLKSLKLGILISDHNVRETMQICDNVLIMSEGKAIAEGTPKEVSANDLVKEVYLGQDF</sequence>
<keyword evidence="10" id="KW-0067">ATP-binding</keyword>
<evidence type="ECO:0000256" key="12">
    <source>
        <dbReference type="ARBA" id="ARBA00023136"/>
    </source>
</evidence>
<keyword evidence="5" id="KW-0813">Transport</keyword>
<evidence type="ECO:0000256" key="3">
    <source>
        <dbReference type="ARBA" id="ARBA00010865"/>
    </source>
</evidence>
<name>A0A381S3Q9_9ZZZZ</name>
<dbReference type="GO" id="GO:0043190">
    <property type="term" value="C:ATP-binding cassette (ABC) transporter complex"/>
    <property type="evidence" value="ECO:0007669"/>
    <property type="project" value="InterPro"/>
</dbReference>
<dbReference type="InterPro" id="IPR051120">
    <property type="entry name" value="ABC_AA/LPS_Transport"/>
</dbReference>
<comment type="subunit">
    <text evidence="14">Component of the lipopolysaccharide transport and assembly complex. The LptBFG transporter is composed of two ATP-binding proteins (LptB) and two transmembrane proteins (LptF and LptG).</text>
</comment>
<comment type="subcellular location">
    <subcellularLocation>
        <location evidence="2">Cell inner membrane</location>
        <topology evidence="2">Peripheral membrane protein</topology>
        <orientation evidence="2">Cytoplasmic side</orientation>
    </subcellularLocation>
    <subcellularLocation>
        <location evidence="1">Cytoplasm</location>
    </subcellularLocation>
</comment>
<keyword evidence="7" id="KW-0963">Cytoplasm</keyword>
<protein>
    <recommendedName>
        <fullName evidence="4">Lipopolysaccharide export system ATP-binding protein LptB</fullName>
    </recommendedName>
</protein>